<feature type="region of interest" description="Disordered" evidence="2">
    <location>
        <begin position="183"/>
        <end position="251"/>
    </location>
</feature>
<evidence type="ECO:0000256" key="1">
    <source>
        <dbReference type="ARBA" id="ARBA00006817"/>
    </source>
</evidence>
<dbReference type="CDD" id="cd07814">
    <property type="entry name" value="SRPBCC_CalC_Aha1-like"/>
    <property type="match status" value="1"/>
</dbReference>
<evidence type="ECO:0000256" key="3">
    <source>
        <dbReference type="SAM" id="SignalP"/>
    </source>
</evidence>
<feature type="chain" id="PRO_5047420973" evidence="3">
    <location>
        <begin position="19"/>
        <end position="251"/>
    </location>
</feature>
<dbReference type="RefSeq" id="WP_378166575.1">
    <property type="nucleotide sequence ID" value="NZ_JBHSBU010000001.1"/>
</dbReference>
<accession>A0ABV8MVR1</accession>
<dbReference type="InterPro" id="IPR013538">
    <property type="entry name" value="ASHA1/2-like_C"/>
</dbReference>
<feature type="signal peptide" evidence="3">
    <location>
        <begin position="1"/>
        <end position="18"/>
    </location>
</feature>
<comment type="similarity">
    <text evidence="1">Belongs to the AHA1 family.</text>
</comment>
<dbReference type="InterPro" id="IPR023393">
    <property type="entry name" value="START-like_dom_sf"/>
</dbReference>
<evidence type="ECO:0000256" key="2">
    <source>
        <dbReference type="SAM" id="MobiDB-lite"/>
    </source>
</evidence>
<dbReference type="Gene3D" id="3.30.530.20">
    <property type="match status" value="1"/>
</dbReference>
<sequence length="251" mass="26570">MRLVPSCIALALAAPALAAETGIELSVIVNAPPAEVWKAWSTGEGIVSFFAPAARVDARPEGPYEIYFNPYAEAGKRGSDEMRVLAVDPGKLLSFTWRTPSAALGAQRTVVVLRLKPMPDGQRTEVMLNHIGWGEGEAWDKVRSQAAQLWSGALRGLKLRFDKGPYDWSGWYAKMRELRAKAGQSSELPPLPEGSVSAPATRPAATTPAPAATTPETPKSGAPANGTGSLDAARSAPTAPDSPSRPETSVK</sequence>
<dbReference type="Proteomes" id="UP001595791">
    <property type="component" value="Unassembled WGS sequence"/>
</dbReference>
<dbReference type="SUPFAM" id="SSF55961">
    <property type="entry name" value="Bet v1-like"/>
    <property type="match status" value="1"/>
</dbReference>
<proteinExistence type="inferred from homology"/>
<reference evidence="6" key="1">
    <citation type="journal article" date="2019" name="Int. J. Syst. Evol. Microbiol.">
        <title>The Global Catalogue of Microorganisms (GCM) 10K type strain sequencing project: providing services to taxonomists for standard genome sequencing and annotation.</title>
        <authorList>
            <consortium name="The Broad Institute Genomics Platform"/>
            <consortium name="The Broad Institute Genome Sequencing Center for Infectious Disease"/>
            <person name="Wu L."/>
            <person name="Ma J."/>
        </authorList>
    </citation>
    <scope>NUCLEOTIDE SEQUENCE [LARGE SCALE GENOMIC DNA]</scope>
    <source>
        <strain evidence="6">LMG 29894</strain>
    </source>
</reference>
<dbReference type="EMBL" id="JBHSBU010000001">
    <property type="protein sequence ID" value="MFC4161062.1"/>
    <property type="molecule type" value="Genomic_DNA"/>
</dbReference>
<evidence type="ECO:0000259" key="4">
    <source>
        <dbReference type="Pfam" id="PF08327"/>
    </source>
</evidence>
<feature type="domain" description="Activator of Hsp90 ATPase homologue 1/2-like C-terminal" evidence="4">
    <location>
        <begin position="30"/>
        <end position="158"/>
    </location>
</feature>
<evidence type="ECO:0000313" key="6">
    <source>
        <dbReference type="Proteomes" id="UP001595791"/>
    </source>
</evidence>
<dbReference type="Pfam" id="PF08327">
    <property type="entry name" value="AHSA1"/>
    <property type="match status" value="1"/>
</dbReference>
<organism evidence="5 6">
    <name type="scientific">Chitinimonas lacunae</name>
    <dbReference type="NCBI Taxonomy" id="1963018"/>
    <lineage>
        <taxon>Bacteria</taxon>
        <taxon>Pseudomonadati</taxon>
        <taxon>Pseudomonadota</taxon>
        <taxon>Betaproteobacteria</taxon>
        <taxon>Neisseriales</taxon>
        <taxon>Chitinibacteraceae</taxon>
        <taxon>Chitinimonas</taxon>
    </lineage>
</organism>
<feature type="compositionally biased region" description="Low complexity" evidence="2">
    <location>
        <begin position="198"/>
        <end position="218"/>
    </location>
</feature>
<evidence type="ECO:0000313" key="5">
    <source>
        <dbReference type="EMBL" id="MFC4161062.1"/>
    </source>
</evidence>
<keyword evidence="3" id="KW-0732">Signal</keyword>
<keyword evidence="6" id="KW-1185">Reference proteome</keyword>
<comment type="caution">
    <text evidence="5">The sequence shown here is derived from an EMBL/GenBank/DDBJ whole genome shotgun (WGS) entry which is preliminary data.</text>
</comment>
<gene>
    <name evidence="5" type="ORF">ACFOW7_17130</name>
</gene>
<name>A0ABV8MVR1_9NEIS</name>
<protein>
    <submittedName>
        <fullName evidence="5">SRPBCC domain-containing protein</fullName>
    </submittedName>
</protein>